<proteinExistence type="predicted"/>
<dbReference type="EMBL" id="CP002582">
    <property type="protein sequence ID" value="ADZ82562.1"/>
    <property type="molecule type" value="Genomic_DNA"/>
</dbReference>
<dbReference type="STRING" id="642492.Clole_0829"/>
<accession>F2JQ14</accession>
<dbReference type="AlphaFoldDB" id="F2JQ14"/>
<sequence>MRKWYICPHCGYKLLQYEDGKAESKCTYIKCKRCKKEIEIKIAT</sequence>
<keyword evidence="2" id="KW-1185">Reference proteome</keyword>
<gene>
    <name evidence="1" type="ordered locus">Clole_0829</name>
</gene>
<evidence type="ECO:0000313" key="1">
    <source>
        <dbReference type="EMBL" id="ADZ82562.1"/>
    </source>
</evidence>
<dbReference type="KEGG" id="cle:Clole_0829"/>
<name>F2JQ14_CELLD</name>
<organism evidence="1 2">
    <name type="scientific">Cellulosilyticum lentocellum (strain ATCC 49066 / DSM 5427 / NCIMB 11756 / RHM5)</name>
    <name type="common">Clostridium lentocellum</name>
    <dbReference type="NCBI Taxonomy" id="642492"/>
    <lineage>
        <taxon>Bacteria</taxon>
        <taxon>Bacillati</taxon>
        <taxon>Bacillota</taxon>
        <taxon>Clostridia</taxon>
        <taxon>Lachnospirales</taxon>
        <taxon>Cellulosilyticaceae</taxon>
        <taxon>Cellulosilyticum</taxon>
    </lineage>
</organism>
<protein>
    <submittedName>
        <fullName evidence="1">Uncharacterized protein</fullName>
    </submittedName>
</protein>
<evidence type="ECO:0000313" key="2">
    <source>
        <dbReference type="Proteomes" id="UP000008467"/>
    </source>
</evidence>
<reference evidence="1 2" key="1">
    <citation type="journal article" date="2011" name="J. Bacteriol.">
        <title>Complete genome sequence of the cellulose-degrading bacterium Cellulosilyticum lentocellum.</title>
        <authorList>
            <consortium name="US DOE Joint Genome Institute"/>
            <person name="Miller D.A."/>
            <person name="Suen G."/>
            <person name="Bruce D."/>
            <person name="Copeland A."/>
            <person name="Cheng J.F."/>
            <person name="Detter C."/>
            <person name="Goodwin L.A."/>
            <person name="Han C.S."/>
            <person name="Hauser L.J."/>
            <person name="Land M.L."/>
            <person name="Lapidus A."/>
            <person name="Lucas S."/>
            <person name="Meincke L."/>
            <person name="Pitluck S."/>
            <person name="Tapia R."/>
            <person name="Teshima H."/>
            <person name="Woyke T."/>
            <person name="Fox B.G."/>
            <person name="Angert E.R."/>
            <person name="Currie C.R."/>
        </authorList>
    </citation>
    <scope>NUCLEOTIDE SEQUENCE [LARGE SCALE GENOMIC DNA]</scope>
    <source>
        <strain evidence="2">ATCC 49066 / DSM 5427 / NCIMB 11756 / RHM5</strain>
    </source>
</reference>
<dbReference type="HOGENOM" id="CLU_215288_0_0_9"/>
<dbReference type="Proteomes" id="UP000008467">
    <property type="component" value="Chromosome"/>
</dbReference>